<proteinExistence type="predicted"/>
<sequence length="102" mass="11301">MFRHNPIASKYTNSLGTGLRITKISSSLDEICIIKVFSIKIASEKIVLKALSIHSPLQPACSTTPSLRRKMYVTITGVLGNYLIISLLFFSSACMYMIDDIV</sequence>
<comment type="caution">
    <text evidence="1">The sequence shown here is derived from an EMBL/GenBank/DDBJ whole genome shotgun (WGS) entry which is preliminary data.</text>
</comment>
<name>A0ACC1C2K9_9ROSI</name>
<evidence type="ECO:0000313" key="2">
    <source>
        <dbReference type="Proteomes" id="UP001164250"/>
    </source>
</evidence>
<protein>
    <submittedName>
        <fullName evidence="1">Uncharacterized protein</fullName>
    </submittedName>
</protein>
<keyword evidence="2" id="KW-1185">Reference proteome</keyword>
<organism evidence="1 2">
    <name type="scientific">Pistacia atlantica</name>
    <dbReference type="NCBI Taxonomy" id="434234"/>
    <lineage>
        <taxon>Eukaryota</taxon>
        <taxon>Viridiplantae</taxon>
        <taxon>Streptophyta</taxon>
        <taxon>Embryophyta</taxon>
        <taxon>Tracheophyta</taxon>
        <taxon>Spermatophyta</taxon>
        <taxon>Magnoliopsida</taxon>
        <taxon>eudicotyledons</taxon>
        <taxon>Gunneridae</taxon>
        <taxon>Pentapetalae</taxon>
        <taxon>rosids</taxon>
        <taxon>malvids</taxon>
        <taxon>Sapindales</taxon>
        <taxon>Anacardiaceae</taxon>
        <taxon>Pistacia</taxon>
    </lineage>
</organism>
<reference evidence="2" key="1">
    <citation type="journal article" date="2023" name="G3 (Bethesda)">
        <title>Genome assembly and association tests identify interacting loci associated with vigor, precocity, and sex in interspecific pistachio rootstocks.</title>
        <authorList>
            <person name="Palmer W."/>
            <person name="Jacygrad E."/>
            <person name="Sagayaradj S."/>
            <person name="Cavanaugh K."/>
            <person name="Han R."/>
            <person name="Bertier L."/>
            <person name="Beede B."/>
            <person name="Kafkas S."/>
            <person name="Golino D."/>
            <person name="Preece J."/>
            <person name="Michelmore R."/>
        </authorList>
    </citation>
    <scope>NUCLEOTIDE SEQUENCE [LARGE SCALE GENOMIC DNA]</scope>
</reference>
<dbReference type="EMBL" id="CM047898">
    <property type="protein sequence ID" value="KAJ0106200.1"/>
    <property type="molecule type" value="Genomic_DNA"/>
</dbReference>
<evidence type="ECO:0000313" key="1">
    <source>
        <dbReference type="EMBL" id="KAJ0106200.1"/>
    </source>
</evidence>
<gene>
    <name evidence="1" type="ORF">Patl1_18926</name>
</gene>
<dbReference type="Proteomes" id="UP001164250">
    <property type="component" value="Chromosome 2"/>
</dbReference>
<accession>A0ACC1C2K9</accession>